<accession>A0A8J2NV77</accession>
<dbReference type="CDD" id="cd23837">
    <property type="entry name" value="UBCc_UBE2O"/>
    <property type="match status" value="1"/>
</dbReference>
<organism evidence="5 6">
    <name type="scientific">Allacma fusca</name>
    <dbReference type="NCBI Taxonomy" id="39272"/>
    <lineage>
        <taxon>Eukaryota</taxon>
        <taxon>Metazoa</taxon>
        <taxon>Ecdysozoa</taxon>
        <taxon>Arthropoda</taxon>
        <taxon>Hexapoda</taxon>
        <taxon>Collembola</taxon>
        <taxon>Symphypleona</taxon>
        <taxon>Sminthuridae</taxon>
        <taxon>Allacma</taxon>
    </lineage>
</organism>
<dbReference type="Proteomes" id="UP000708208">
    <property type="component" value="Unassembled WGS sequence"/>
</dbReference>
<dbReference type="OrthoDB" id="47801at2759"/>
<dbReference type="AlphaFoldDB" id="A0A8J2NV77"/>
<feature type="compositionally biased region" description="Low complexity" evidence="3">
    <location>
        <begin position="816"/>
        <end position="828"/>
    </location>
</feature>
<dbReference type="EMBL" id="CAJVCH010033776">
    <property type="protein sequence ID" value="CAG7714167.1"/>
    <property type="molecule type" value="Genomic_DNA"/>
</dbReference>
<feature type="region of interest" description="Disordered" evidence="3">
    <location>
        <begin position="816"/>
        <end position="836"/>
    </location>
</feature>
<evidence type="ECO:0000256" key="1">
    <source>
        <dbReference type="ARBA" id="ARBA00022679"/>
    </source>
</evidence>
<feature type="region of interest" description="Disordered" evidence="3">
    <location>
        <begin position="167"/>
        <end position="190"/>
    </location>
</feature>
<evidence type="ECO:0000313" key="6">
    <source>
        <dbReference type="Proteomes" id="UP000708208"/>
    </source>
</evidence>
<gene>
    <name evidence="5" type="ORF">AFUS01_LOCUS5316</name>
</gene>
<keyword evidence="6" id="KW-1185">Reference proteome</keyword>
<feature type="compositionally biased region" description="Acidic residues" evidence="3">
    <location>
        <begin position="178"/>
        <end position="190"/>
    </location>
</feature>
<sequence length="836" mass="93911">MVVETVHTHSTVDVVWQDGTIEENMQSVNLYPIHHLDDHEFFPGDFVVRAESVDFRTYGVIQNMDHNGRVALVKWFEAYSSTGEQVPKELNQEEMSVYDIKDHPDYRFRPGTIVIRVANMLPNQYAAGQILDNYPDGQVRVWWANGSTSSCWPQDLFRLGDYDSDDGEIWDDNGGASDNDDEDGISSDSSWETEAEEELNEADATQRYQTIGKLIEQIQKTLVCTRETIVASTPVVLPSLTPVDSETSPKQNLSVNVDRRGITKKLLLIYKDCQYLDKIMGSKHFDESFLKDWFRQMEKTSKSGRMSEQVSKLFEIPDLNKSGINSETKFELKDKVNESLSESKIEGDSASEVKSDDSDMKIELKPDSDARSQTVFVTELCSVILTKLLAAHSEYESRFGIFDAKTPKTVESSETVNSTTEDSSDNRAFVGLVDTSSSELVNTIKDLCLHTGELAANIADVSITSELKKLLDKRGWKLESLTVESDSSPHNKGLINSCDVDESSSTDLTTLFKAGENTTLPKLSTELGIPKDKLNNNTLEESTQGKFSIIESVPDTHRYRLTTFLPQNPKTFVKTVQKEVALLRESLPDGIFVKGYEDRMDLFSVMIVGPENTPYEDGIFLFDIQLPAAYPSTPPSVHYVSFCPDRLNPNLYECGKVCVSLLGTWSGKGTEVWTSSSSLLQLLISIQGLILVPEPYYNEAGYEKQRGSQQGEENSRMYNEMVLIKLVQSMSRMYVNRHSPWENEITQYIRLHNRRLIDRYHKWLEMSENCQKSGVLAEEGRPGFSLLPVSKGFSITLKKTLDNYAKLCDSAVSNNNGLLPTTSTTNPPSSTPPTPN</sequence>
<keyword evidence="1" id="KW-0808">Transferase</keyword>
<dbReference type="SMART" id="SM00212">
    <property type="entry name" value="UBCc"/>
    <property type="match status" value="1"/>
</dbReference>
<dbReference type="InterPro" id="IPR000608">
    <property type="entry name" value="UBC"/>
</dbReference>
<name>A0A8J2NV77_9HEXA</name>
<evidence type="ECO:0000256" key="2">
    <source>
        <dbReference type="ARBA" id="ARBA00022786"/>
    </source>
</evidence>
<evidence type="ECO:0000313" key="5">
    <source>
        <dbReference type="EMBL" id="CAG7714167.1"/>
    </source>
</evidence>
<dbReference type="Pfam" id="PF23044">
    <property type="entry name" value="SH3-C_UBE2O"/>
    <property type="match status" value="1"/>
</dbReference>
<proteinExistence type="predicted"/>
<dbReference type="InterPro" id="IPR057733">
    <property type="entry name" value="UBE2O-like_SH3-B"/>
</dbReference>
<comment type="caution">
    <text evidence="5">The sequence shown here is derived from an EMBL/GenBank/DDBJ whole genome shotgun (WGS) entry which is preliminary data.</text>
</comment>
<dbReference type="PANTHER" id="PTHR46116:SF15">
    <property type="entry name" value="(E3-INDEPENDENT) E2 UBIQUITIN-CONJUGATING ENZYME"/>
    <property type="match status" value="1"/>
</dbReference>
<dbReference type="PANTHER" id="PTHR46116">
    <property type="entry name" value="(E3-INDEPENDENT) E2 UBIQUITIN-CONJUGATING ENZYME"/>
    <property type="match status" value="1"/>
</dbReference>
<feature type="domain" description="UBC core" evidence="4">
    <location>
        <begin position="571"/>
        <end position="731"/>
    </location>
</feature>
<protein>
    <recommendedName>
        <fullName evidence="4">UBC core domain-containing protein</fullName>
    </recommendedName>
</protein>
<evidence type="ECO:0000256" key="3">
    <source>
        <dbReference type="SAM" id="MobiDB-lite"/>
    </source>
</evidence>
<evidence type="ECO:0000259" key="4">
    <source>
        <dbReference type="PROSITE" id="PS50127"/>
    </source>
</evidence>
<keyword evidence="2" id="KW-0833">Ubl conjugation pathway</keyword>
<reference evidence="5" key="1">
    <citation type="submission" date="2021-06" db="EMBL/GenBank/DDBJ databases">
        <authorList>
            <person name="Hodson N. C."/>
            <person name="Mongue J. A."/>
            <person name="Jaron S. K."/>
        </authorList>
    </citation>
    <scope>NUCLEOTIDE SEQUENCE</scope>
</reference>
<dbReference type="GO" id="GO:0061631">
    <property type="term" value="F:ubiquitin conjugating enzyme activity"/>
    <property type="evidence" value="ECO:0007669"/>
    <property type="project" value="TreeGrafter"/>
</dbReference>
<dbReference type="Pfam" id="PF00179">
    <property type="entry name" value="UQ_con"/>
    <property type="match status" value="1"/>
</dbReference>
<dbReference type="PROSITE" id="PS50127">
    <property type="entry name" value="UBC_2"/>
    <property type="match status" value="1"/>
</dbReference>
<dbReference type="InterPro" id="IPR057734">
    <property type="entry name" value="UBE2O-like_SH3-C"/>
</dbReference>
<dbReference type="Pfam" id="PF23043">
    <property type="entry name" value="SH3-B_UBE2O"/>
    <property type="match status" value="1"/>
</dbReference>